<name>A0AB35HM38_TETHA</name>
<reference evidence="5" key="1">
    <citation type="submission" date="2020-06" db="EMBL/GenBank/DDBJ databases">
        <authorList>
            <person name="Link T."/>
            <person name="Ehrmann M."/>
        </authorList>
    </citation>
    <scope>NUCLEOTIDE SEQUENCE</scope>
    <source>
        <strain evidence="5">TMW 2.2257</strain>
    </source>
</reference>
<feature type="domain" description="DnaB/C C-terminal" evidence="3">
    <location>
        <begin position="167"/>
        <end position="239"/>
    </location>
</feature>
<dbReference type="NCBIfam" id="TIGR01446">
    <property type="entry name" value="DnaD_dom"/>
    <property type="match status" value="1"/>
</dbReference>
<feature type="compositionally biased region" description="Basic and acidic residues" evidence="2">
    <location>
        <begin position="100"/>
        <end position="123"/>
    </location>
</feature>
<evidence type="ECO:0000259" key="4">
    <source>
        <dbReference type="Pfam" id="PF14297"/>
    </source>
</evidence>
<comment type="similarity">
    <text evidence="1">Belongs to the DnaB/DnaD family.</text>
</comment>
<feature type="compositionally biased region" description="Basic and acidic residues" evidence="2">
    <location>
        <begin position="135"/>
        <end position="150"/>
    </location>
</feature>
<feature type="compositionally biased region" description="Acidic residues" evidence="2">
    <location>
        <begin position="269"/>
        <end position="281"/>
    </location>
</feature>
<dbReference type="SUPFAM" id="SSF158499">
    <property type="entry name" value="DnaD domain-like"/>
    <property type="match status" value="1"/>
</dbReference>
<dbReference type="EMBL" id="JACACB010000004">
    <property type="protein sequence ID" value="MCO8297323.1"/>
    <property type="molecule type" value="Genomic_DNA"/>
</dbReference>
<dbReference type="Proteomes" id="UP001057280">
    <property type="component" value="Unassembled WGS sequence"/>
</dbReference>
<accession>A0AB35HM38</accession>
<evidence type="ECO:0000259" key="3">
    <source>
        <dbReference type="Pfam" id="PF07261"/>
    </source>
</evidence>
<evidence type="ECO:0000256" key="2">
    <source>
        <dbReference type="SAM" id="MobiDB-lite"/>
    </source>
</evidence>
<evidence type="ECO:0000313" key="5">
    <source>
        <dbReference type="EMBL" id="MCO8297323.1"/>
    </source>
</evidence>
<gene>
    <name evidence="5" type="ORF">HXW75_02415</name>
</gene>
<dbReference type="InterPro" id="IPR006343">
    <property type="entry name" value="DnaB/C_C"/>
</dbReference>
<feature type="region of interest" description="Disordered" evidence="2">
    <location>
        <begin position="100"/>
        <end position="160"/>
    </location>
</feature>
<feature type="region of interest" description="Disordered" evidence="2">
    <location>
        <begin position="239"/>
        <end position="281"/>
    </location>
</feature>
<proteinExistence type="inferred from homology"/>
<dbReference type="Gene3D" id="1.10.10.630">
    <property type="entry name" value="DnaD domain-like"/>
    <property type="match status" value="1"/>
</dbReference>
<evidence type="ECO:0000256" key="1">
    <source>
        <dbReference type="ARBA" id="ARBA00093462"/>
    </source>
</evidence>
<dbReference type="AlphaFoldDB" id="A0AB35HM38"/>
<protein>
    <submittedName>
        <fullName evidence="5">DUF4373 domain-containing protein</fullName>
    </submittedName>
</protein>
<reference evidence="5" key="2">
    <citation type="journal article" date="2021" name="BMC Microbiol.">
        <title>The diversity among the species Tetragenococcus halophilus including new isolates from a lupine seed fermentation.</title>
        <authorList>
            <person name="Link T."/>
            <person name="Vogel R.F."/>
            <person name="Ehrmann M.A."/>
        </authorList>
    </citation>
    <scope>NUCLEOTIDE SEQUENCE</scope>
    <source>
        <strain evidence="5">TMW 2.2257</strain>
    </source>
</reference>
<organism evidence="5 6">
    <name type="scientific">Tetragenococcus halophilus</name>
    <name type="common">Pediococcus halophilus</name>
    <dbReference type="NCBI Taxonomy" id="51669"/>
    <lineage>
        <taxon>Bacteria</taxon>
        <taxon>Bacillati</taxon>
        <taxon>Bacillota</taxon>
        <taxon>Bacilli</taxon>
        <taxon>Lactobacillales</taxon>
        <taxon>Enterococcaceae</taxon>
        <taxon>Tetragenococcus</taxon>
    </lineage>
</organism>
<dbReference type="InterPro" id="IPR034829">
    <property type="entry name" value="DnaD-like_sf"/>
</dbReference>
<sequence length="295" mass="34052">MNNYFPHDSNARNSDKLIPVRMKYGAEGYGIYFMILERLRDENNYTSVVDYNVIAFDLRVDTSKVKDIVENFGLFAFTKNSECFYSESFNKRMEIKDVKSKKRSEAGKKGAEKRWGNGKDSKNNGKAIAKPYQNDSKESKGKETKLKETKVSSSEHSGDDSVLTSVQSFQQLWNFPNVVQQNTLMEFIDLYGDGLVDAAIKVAGSKDVNKSKSIAFIESCLKEWSDANVKTIEQAREYQRTRNTKRQSNYQRQPTRKEELPNWAKDDYEQSQEEEDPEVLAEVERKRQEYLKGAK</sequence>
<dbReference type="Pfam" id="PF07261">
    <property type="entry name" value="DnaB_2"/>
    <property type="match status" value="1"/>
</dbReference>
<dbReference type="RefSeq" id="WP_253209968.1">
    <property type="nucleotide sequence ID" value="NZ_JACACA010000004.1"/>
</dbReference>
<evidence type="ECO:0000313" key="6">
    <source>
        <dbReference type="Proteomes" id="UP001057280"/>
    </source>
</evidence>
<feature type="compositionally biased region" description="Basic and acidic residues" evidence="2">
    <location>
        <begin position="255"/>
        <end position="268"/>
    </location>
</feature>
<feature type="domain" description="Lin1244/Lin1753-like N-terminal" evidence="4">
    <location>
        <begin position="4"/>
        <end position="88"/>
    </location>
</feature>
<dbReference type="InterPro" id="IPR025400">
    <property type="entry name" value="Lin1244/Lin1753-like_N"/>
</dbReference>
<comment type="caution">
    <text evidence="5">The sequence shown here is derived from an EMBL/GenBank/DDBJ whole genome shotgun (WGS) entry which is preliminary data.</text>
</comment>
<dbReference type="Pfam" id="PF14297">
    <property type="entry name" value="Lin1244_N"/>
    <property type="match status" value="1"/>
</dbReference>